<gene>
    <name evidence="6" type="ORF">LCGC14_2150720</name>
</gene>
<dbReference type="InterPro" id="IPR035906">
    <property type="entry name" value="MetI-like_sf"/>
</dbReference>
<evidence type="ECO:0008006" key="7">
    <source>
        <dbReference type="Google" id="ProtNLM"/>
    </source>
</evidence>
<comment type="subcellular location">
    <subcellularLocation>
        <location evidence="1">Membrane</location>
        <topology evidence="1">Multi-pass membrane protein</topology>
    </subcellularLocation>
</comment>
<dbReference type="GO" id="GO:0016020">
    <property type="term" value="C:membrane"/>
    <property type="evidence" value="ECO:0007669"/>
    <property type="project" value="UniProtKB-SubCell"/>
</dbReference>
<dbReference type="AlphaFoldDB" id="A0A0F9EHX5"/>
<keyword evidence="3 5" id="KW-1133">Transmembrane helix</keyword>
<organism evidence="6">
    <name type="scientific">marine sediment metagenome</name>
    <dbReference type="NCBI Taxonomy" id="412755"/>
    <lineage>
        <taxon>unclassified sequences</taxon>
        <taxon>metagenomes</taxon>
        <taxon>ecological metagenomes</taxon>
    </lineage>
</organism>
<keyword evidence="2 5" id="KW-0812">Transmembrane</keyword>
<dbReference type="EMBL" id="LAZR01027394">
    <property type="protein sequence ID" value="KKL65866.1"/>
    <property type="molecule type" value="Genomic_DNA"/>
</dbReference>
<accession>A0A0F9EHX5</accession>
<evidence type="ECO:0000256" key="2">
    <source>
        <dbReference type="ARBA" id="ARBA00022692"/>
    </source>
</evidence>
<evidence type="ECO:0000256" key="3">
    <source>
        <dbReference type="ARBA" id="ARBA00022989"/>
    </source>
</evidence>
<evidence type="ECO:0000313" key="6">
    <source>
        <dbReference type="EMBL" id="KKL65866.1"/>
    </source>
</evidence>
<keyword evidence="4 5" id="KW-0472">Membrane</keyword>
<protein>
    <recommendedName>
        <fullName evidence="7">Iron ABC transporter permease</fullName>
    </recommendedName>
</protein>
<dbReference type="SUPFAM" id="SSF161098">
    <property type="entry name" value="MetI-like"/>
    <property type="match status" value="1"/>
</dbReference>
<dbReference type="Gene3D" id="1.10.3720.10">
    <property type="entry name" value="MetI-like"/>
    <property type="match status" value="1"/>
</dbReference>
<comment type="caution">
    <text evidence="6">The sequence shown here is derived from an EMBL/GenBank/DDBJ whole genome shotgun (WGS) entry which is preliminary data.</text>
</comment>
<reference evidence="6" key="1">
    <citation type="journal article" date="2015" name="Nature">
        <title>Complex archaea that bridge the gap between prokaryotes and eukaryotes.</title>
        <authorList>
            <person name="Spang A."/>
            <person name="Saw J.H."/>
            <person name="Jorgensen S.L."/>
            <person name="Zaremba-Niedzwiedzka K."/>
            <person name="Martijn J."/>
            <person name="Lind A.E."/>
            <person name="van Eijk R."/>
            <person name="Schleper C."/>
            <person name="Guy L."/>
            <person name="Ettema T.J."/>
        </authorList>
    </citation>
    <scope>NUCLEOTIDE SEQUENCE</scope>
</reference>
<sequence length="118" mass="12829">MLIAALVLLPIGSVLWLAATPTEDVWGHLLSTTLPRYLSNSLVLMIAVGALAAATGTGAAWLVVMYRFPGHRWLQWLYEAKKRYSCGGCQKADAQLCDRPSCSEEGRRLRTSGVPVAL</sequence>
<evidence type="ECO:0000256" key="1">
    <source>
        <dbReference type="ARBA" id="ARBA00004141"/>
    </source>
</evidence>
<name>A0A0F9EHX5_9ZZZZ</name>
<evidence type="ECO:0000256" key="5">
    <source>
        <dbReference type="SAM" id="Phobius"/>
    </source>
</evidence>
<evidence type="ECO:0000256" key="4">
    <source>
        <dbReference type="ARBA" id="ARBA00023136"/>
    </source>
</evidence>
<proteinExistence type="predicted"/>
<feature type="transmembrane region" description="Helical" evidence="5">
    <location>
        <begin position="41"/>
        <end position="64"/>
    </location>
</feature>